<dbReference type="GeneID" id="1485824"/>
<sequence>MTEKVINLFLQNMPAGIQNDKLDDENVIYFDGVIECIEDEQTDKYCALAECEKIKALLMQKILIDLVENSNGNYCKNHVLIDLLLMYKTYIELVDESAFGINFLESCFLYITSVFKLFRTQSRIVLILPSNINWEQDNLSALLKHLLQFSLIEIV</sequence>
<dbReference type="KEGG" id="vg:1485824"/>
<dbReference type="InterPro" id="IPR007773">
    <property type="entry name" value="AcMNPV_P18"/>
</dbReference>
<proteinExistence type="predicted"/>
<dbReference type="RefSeq" id="NP_818717.1">
    <property type="nucleotide sequence ID" value="NC_004690.1"/>
</dbReference>
<organism evidence="1 2">
    <name type="scientific">Adoxophyes honmai nucleopolyhedrovirus</name>
    <dbReference type="NCBI Taxonomy" id="224399"/>
    <lineage>
        <taxon>Viruses</taxon>
        <taxon>Viruses incertae sedis</taxon>
        <taxon>Naldaviricetes</taxon>
        <taxon>Lefavirales</taxon>
        <taxon>Baculoviridae</taxon>
        <taxon>Alphabaculovirus</taxon>
        <taxon>Alphabaculovirus adhonmai</taxon>
    </lineage>
</organism>
<dbReference type="OrthoDB" id="11558at10239"/>
<evidence type="ECO:0000313" key="1">
    <source>
        <dbReference type="EMBL" id="BAC67321.1"/>
    </source>
</evidence>
<evidence type="ECO:0008006" key="3">
    <source>
        <dbReference type="Google" id="ProtNLM"/>
    </source>
</evidence>
<accession>Q80LM6</accession>
<protein>
    <recommendedName>
        <fullName evidence="3">P18</fullName>
    </recommendedName>
</protein>
<reference evidence="1 2" key="1">
    <citation type="journal article" date="2003" name="Virology">
        <title>Genome sequence and organization of a nucleopolyhedrovirus isolated from the smaller tea tortrix, Adoxophyes honmai.</title>
        <authorList>
            <person name="Nakai M."/>
            <person name="Goto C."/>
            <person name="Kang W."/>
            <person name="Shikata M."/>
            <person name="Luque T."/>
            <person name="Kunimi Y."/>
        </authorList>
    </citation>
    <scope>NUCLEOTIDE SEQUENCE [LARGE SCALE GENOMIC DNA]</scope>
    <source>
        <strain evidence="1 2">ADN001</strain>
    </source>
</reference>
<organismHost>
    <name type="scientific">Adoxophyes honmai</name>
    <name type="common">Smaller tea tortrix moth</name>
    <dbReference type="NCBI Taxonomy" id="85585"/>
</organismHost>
<dbReference type="Proteomes" id="UP000232720">
    <property type="component" value="Genome"/>
</dbReference>
<name>Q80LM6_NPVAH</name>
<evidence type="ECO:0000313" key="2">
    <source>
        <dbReference type="Proteomes" id="UP000232720"/>
    </source>
</evidence>
<dbReference type="EMBL" id="AP006270">
    <property type="protein sequence ID" value="BAC67321.1"/>
    <property type="molecule type" value="Genomic_DNA"/>
</dbReference>
<keyword evidence="2" id="KW-1185">Reference proteome</keyword>
<dbReference type="Pfam" id="PF05081">
    <property type="entry name" value="AcMNPV_P18"/>
    <property type="match status" value="1"/>
</dbReference>